<dbReference type="HAMAP" id="MF_00667">
    <property type="entry name" value="SspH"/>
    <property type="match status" value="1"/>
</dbReference>
<dbReference type="InterPro" id="IPR012610">
    <property type="entry name" value="SASP_SspH"/>
</dbReference>
<dbReference type="GO" id="GO:0042601">
    <property type="term" value="C:endospore-forming forespore"/>
    <property type="evidence" value="ECO:0007669"/>
    <property type="project" value="InterPro"/>
</dbReference>
<evidence type="ECO:0000256" key="2">
    <source>
        <dbReference type="ARBA" id="ARBA00006573"/>
    </source>
</evidence>
<evidence type="ECO:0000313" key="4">
    <source>
        <dbReference type="EMBL" id="EOD00310.1"/>
    </source>
</evidence>
<accession>R1CDE3</accession>
<organism evidence="4 5">
    <name type="scientific">Caldisalinibacter kiritimatiensis</name>
    <dbReference type="NCBI Taxonomy" id="1304284"/>
    <lineage>
        <taxon>Bacteria</taxon>
        <taxon>Bacillati</taxon>
        <taxon>Bacillota</taxon>
        <taxon>Tissierellia</taxon>
        <taxon>Tissierellales</taxon>
        <taxon>Thermohalobacteraceae</taxon>
        <taxon>Caldisalinibacter</taxon>
    </lineage>
</organism>
<dbReference type="eggNOG" id="ENOG50339TA">
    <property type="taxonomic scope" value="Bacteria"/>
</dbReference>
<keyword evidence="3" id="KW-0749">Sporulation</keyword>
<dbReference type="Proteomes" id="UP000013378">
    <property type="component" value="Unassembled WGS sequence"/>
</dbReference>
<dbReference type="GO" id="GO:0030436">
    <property type="term" value="P:asexual sporulation"/>
    <property type="evidence" value="ECO:0007669"/>
    <property type="project" value="InterPro"/>
</dbReference>
<name>R1CDE3_9FIRM</name>
<dbReference type="OrthoDB" id="1683648at2"/>
<dbReference type="NCBIfam" id="TIGR02861">
    <property type="entry name" value="SASP_H"/>
    <property type="match status" value="1"/>
</dbReference>
<dbReference type="RefSeq" id="WP_006313828.1">
    <property type="nucleotide sequence ID" value="NZ_ARZA01000186.1"/>
</dbReference>
<evidence type="ECO:0000256" key="3">
    <source>
        <dbReference type="ARBA" id="ARBA00022969"/>
    </source>
</evidence>
<sequence length="64" mass="7213">MDIDRAYEILNSPKKIEVTYNNTPVWIEGINKQKGTANIKMLSNNTLLEVNTNSLTETGNLMKS</sequence>
<dbReference type="EMBL" id="ARZA01000186">
    <property type="protein sequence ID" value="EOD00310.1"/>
    <property type="molecule type" value="Genomic_DNA"/>
</dbReference>
<dbReference type="GO" id="GO:0030435">
    <property type="term" value="P:sporulation resulting in formation of a cellular spore"/>
    <property type="evidence" value="ECO:0007669"/>
    <property type="project" value="UniProtKB-KW"/>
</dbReference>
<comment type="caution">
    <text evidence="4">The sequence shown here is derived from an EMBL/GenBank/DDBJ whole genome shotgun (WGS) entry which is preliminary data.</text>
</comment>
<evidence type="ECO:0000256" key="1">
    <source>
        <dbReference type="ARBA" id="ARBA00004288"/>
    </source>
</evidence>
<keyword evidence="5" id="KW-1185">Reference proteome</keyword>
<dbReference type="Pfam" id="PF08141">
    <property type="entry name" value="SspH"/>
    <property type="match status" value="1"/>
</dbReference>
<gene>
    <name evidence="4" type="ORF">L21TH_1609</name>
</gene>
<comment type="subcellular location">
    <subcellularLocation>
        <location evidence="1">Spore core</location>
    </subcellularLocation>
</comment>
<evidence type="ECO:0000313" key="5">
    <source>
        <dbReference type="Proteomes" id="UP000013378"/>
    </source>
</evidence>
<proteinExistence type="inferred from homology"/>
<protein>
    <submittedName>
        <fullName evidence="4">Uncharacterized protein</fullName>
    </submittedName>
</protein>
<reference evidence="4 5" key="1">
    <citation type="journal article" date="2015" name="Geomicrobiol. J.">
        <title>Caldisalinibacter kiritimatiensis gen. nov., sp. nov., a moderately thermohalophilic thiosulfate-reducing bacterium from a hypersaline microbial mat.</title>
        <authorList>
            <person name="Ben Hania W."/>
            <person name="Joseph M."/>
            <person name="Fiebig A."/>
            <person name="Bunk B."/>
            <person name="Klenk H.-P."/>
            <person name="Fardeau M.-L."/>
            <person name="Spring S."/>
        </authorList>
    </citation>
    <scope>NUCLEOTIDE SEQUENCE [LARGE SCALE GENOMIC DNA]</scope>
    <source>
        <strain evidence="4 5">L21-TH-D2</strain>
    </source>
</reference>
<dbReference type="AlphaFoldDB" id="R1CDE3"/>
<comment type="similarity">
    <text evidence="2">Belongs to the SspH family.</text>
</comment>